<feature type="region of interest" description="Disordered" evidence="2">
    <location>
        <begin position="943"/>
        <end position="972"/>
    </location>
</feature>
<feature type="coiled-coil region" evidence="1">
    <location>
        <begin position="473"/>
        <end position="557"/>
    </location>
</feature>
<dbReference type="GO" id="GO:0032982">
    <property type="term" value="C:myosin filament"/>
    <property type="evidence" value="ECO:0007669"/>
    <property type="project" value="TreeGrafter"/>
</dbReference>
<feature type="compositionally biased region" description="Basic and acidic residues" evidence="2">
    <location>
        <begin position="1071"/>
        <end position="1081"/>
    </location>
</feature>
<feature type="coiled-coil region" evidence="1">
    <location>
        <begin position="748"/>
        <end position="866"/>
    </location>
</feature>
<feature type="compositionally biased region" description="Polar residues" evidence="2">
    <location>
        <begin position="103"/>
        <end position="112"/>
    </location>
</feature>
<name>A0A6A5ZCL6_9PLEO</name>
<feature type="compositionally biased region" description="Low complexity" evidence="2">
    <location>
        <begin position="1344"/>
        <end position="1357"/>
    </location>
</feature>
<evidence type="ECO:0000256" key="1">
    <source>
        <dbReference type="SAM" id="Coils"/>
    </source>
</evidence>
<feature type="region of interest" description="Disordered" evidence="2">
    <location>
        <begin position="1071"/>
        <end position="1120"/>
    </location>
</feature>
<dbReference type="GO" id="GO:0000146">
    <property type="term" value="F:microfilament motor activity"/>
    <property type="evidence" value="ECO:0007669"/>
    <property type="project" value="TreeGrafter"/>
</dbReference>
<organism evidence="3 4">
    <name type="scientific">Lophiotrema nucula</name>
    <dbReference type="NCBI Taxonomy" id="690887"/>
    <lineage>
        <taxon>Eukaryota</taxon>
        <taxon>Fungi</taxon>
        <taxon>Dikarya</taxon>
        <taxon>Ascomycota</taxon>
        <taxon>Pezizomycotina</taxon>
        <taxon>Dothideomycetes</taxon>
        <taxon>Pleosporomycetidae</taxon>
        <taxon>Pleosporales</taxon>
        <taxon>Lophiotremataceae</taxon>
        <taxon>Lophiotrema</taxon>
    </lineage>
</organism>
<dbReference type="GO" id="GO:0005737">
    <property type="term" value="C:cytoplasm"/>
    <property type="evidence" value="ECO:0007669"/>
    <property type="project" value="TreeGrafter"/>
</dbReference>
<dbReference type="Proteomes" id="UP000799770">
    <property type="component" value="Unassembled WGS sequence"/>
</dbReference>
<feature type="compositionally biased region" description="Polar residues" evidence="2">
    <location>
        <begin position="1242"/>
        <end position="1260"/>
    </location>
</feature>
<feature type="compositionally biased region" description="Polar residues" evidence="2">
    <location>
        <begin position="1207"/>
        <end position="1231"/>
    </location>
</feature>
<feature type="compositionally biased region" description="Low complexity" evidence="2">
    <location>
        <begin position="1534"/>
        <end position="1548"/>
    </location>
</feature>
<feature type="compositionally biased region" description="Acidic residues" evidence="2">
    <location>
        <begin position="160"/>
        <end position="170"/>
    </location>
</feature>
<feature type="compositionally biased region" description="Basic residues" evidence="2">
    <location>
        <begin position="256"/>
        <end position="270"/>
    </location>
</feature>
<feature type="coiled-coil region" evidence="1">
    <location>
        <begin position="597"/>
        <end position="646"/>
    </location>
</feature>
<keyword evidence="4" id="KW-1185">Reference proteome</keyword>
<reference evidence="3" key="1">
    <citation type="journal article" date="2020" name="Stud. Mycol.">
        <title>101 Dothideomycetes genomes: a test case for predicting lifestyles and emergence of pathogens.</title>
        <authorList>
            <person name="Haridas S."/>
            <person name="Albert R."/>
            <person name="Binder M."/>
            <person name="Bloem J."/>
            <person name="Labutti K."/>
            <person name="Salamov A."/>
            <person name="Andreopoulos B."/>
            <person name="Baker S."/>
            <person name="Barry K."/>
            <person name="Bills G."/>
            <person name="Bluhm B."/>
            <person name="Cannon C."/>
            <person name="Castanera R."/>
            <person name="Culley D."/>
            <person name="Daum C."/>
            <person name="Ezra D."/>
            <person name="Gonzalez J."/>
            <person name="Henrissat B."/>
            <person name="Kuo A."/>
            <person name="Liang C."/>
            <person name="Lipzen A."/>
            <person name="Lutzoni F."/>
            <person name="Magnuson J."/>
            <person name="Mondo S."/>
            <person name="Nolan M."/>
            <person name="Ohm R."/>
            <person name="Pangilinan J."/>
            <person name="Park H.-J."/>
            <person name="Ramirez L."/>
            <person name="Alfaro M."/>
            <person name="Sun H."/>
            <person name="Tritt A."/>
            <person name="Yoshinaga Y."/>
            <person name="Zwiers L.-H."/>
            <person name="Turgeon B."/>
            <person name="Goodwin S."/>
            <person name="Spatafora J."/>
            <person name="Crous P."/>
            <person name="Grigoriev I."/>
        </authorList>
    </citation>
    <scope>NUCLEOTIDE SEQUENCE</scope>
    <source>
        <strain evidence="3">CBS 627.86</strain>
    </source>
</reference>
<gene>
    <name evidence="3" type="ORF">BDV96DRAFT_598152</name>
</gene>
<feature type="region of interest" description="Disordered" evidence="2">
    <location>
        <begin position="1187"/>
        <end position="1282"/>
    </location>
</feature>
<protein>
    <submittedName>
        <fullName evidence="3">Uncharacterized protein</fullName>
    </submittedName>
</protein>
<feature type="compositionally biased region" description="Low complexity" evidence="2">
    <location>
        <begin position="1558"/>
        <end position="1579"/>
    </location>
</feature>
<feature type="compositionally biased region" description="Basic and acidic residues" evidence="2">
    <location>
        <begin position="331"/>
        <end position="343"/>
    </location>
</feature>
<dbReference type="OrthoDB" id="3801469at2759"/>
<dbReference type="PANTHER" id="PTHR45615:SF40">
    <property type="entry name" value="MYOSIN HEAVY CHAIN, NON-MUSCLE"/>
    <property type="match status" value="1"/>
</dbReference>
<feature type="region of interest" description="Disordered" evidence="2">
    <location>
        <begin position="404"/>
        <end position="436"/>
    </location>
</feature>
<feature type="region of interest" description="Disordered" evidence="2">
    <location>
        <begin position="147"/>
        <end position="200"/>
    </location>
</feature>
<sequence>MAEPPATSFVQNGNRPHGPSHLRHQVLPDSTDDDGAPNQDGVQMPDSDFCIEETQYGPDHHRPGNVFDGPEEEGLSPSSRAVLDNSLVSKGRSPVEPVPTPSLFLSRQTVGDGNQPPSPKPFAFQSFKSATSKPKVKPVAQAAVPVVSEATAENDSATFEQEDAVNEEEVPQSAQPTQRPTNRKHTRRPGQKTAQHVDHVEEQIQTGSMFASPSHEQSNALEVNLALPDTTADAQAAEEQPVFEFTKNPAPDIKRTKFPGKKGKKARKALQSRLPNGPLAPSEQRLKSLHFPAPSQGEEGILNVVPTAGDEPPSIDVADEDTAPIPEESFPPDRDQARPETRNRHASPVTDDQDLALGGEELLSHGLSKHVPQENEASRRRSRRLSASVVAPEVQDSALHGILSQEGSNRISKPLKSSRTGGNPHGRVGRSQPFMNRTPIDNLLESVRFSYTAEQVKTELTQKAITQAHNDALQALKDANVQYKCRIDTLEAAERELRTTLKQKSEAAKNLQKYVQGLSNDHVKFKATVKSHEESCKKALREKIQELESEKSSMVNAFHDTITHLEGSQRKLRAVVNECYNELQIVSARKSDLIKIVNDQHTLLERERQKCANLEEQIVDSLRTVLHRLEDDHEALLEKLESVQTSVERSNADDGHDDPIKECLENLRALRDMPFLTIKDVQKAEGMLRYVHERIDSKLGSLAESVDANKISPEEIQDSLYAQLQALKSEVLKYDEAKADYHKARQCNEHLNHQLQLQREQCERLGEQVQGLQLNEANLKARSSQLELELKAFKDEARDHESEPSELELEIAALRVQLKKAEEDVRVAAASLGSSEHLRQEQETAAVQMKERAEEAEAKLAKSSKKSKTEDFERRVLLMRREIEKDLQKKFQEKEATLANSLHRVTRERDENQQSMQAITRELEATNNVLHEVREELRKAESEIKSLQKDKAEAESKLKKAKRSPRKDDAITSEIADLKEQLKVKSAACEAKEAELSTARQQQTEKQSQTQNLQELLEKTKLQLSEQHATIESLRDQWNLRFSEQEEKHNTELQDAKDQVSLLQRQMREVESNLTQERRNSETQLQEAQSKHQLDKDDMERQLSSVGAAQTQNESELARVKKAAEEQLKIEEAKGRTEIEDLQRRLAQSDAALKESEAKVKRVQHESQQALAAHKDLTAKKYAELRRVQESTTASREHDSQAGRIRGSSQNQASRTSKSSILQDSPSTVPQNIHVAKPMMQVNRQDNSIRSVNRLVNTNRSSRDVSRRPVKTPEDQDNDLSDQFEKVDGSTDWLGALELLDESGVSFIDRAPDAVSETQEQPGISMDSARFYERPSQAAPILRSSGSSSELSPPDSDLINEVGSRRKTTPVRIDHQTDHRPVRADTVYEMSITTPKRPEYASTHGVHSRERPESRANSAVRMAPPSGSYSHRELASPHLKQSSMPARFERDSRNGSSPDFAHPNSTMTYSHHARPPSSAGHAAPTYRTPDVRSSKKRKTPGSSVERSSASKKARESLASLPSSMPFGAHHQTEQVSSQPVSSIASSQQKVPSGPSAISIRSKSVRGSSSQVSVHGSSSRPSRRTSTRINNMQDRFFQELR</sequence>
<dbReference type="GO" id="GO:0016460">
    <property type="term" value="C:myosin II complex"/>
    <property type="evidence" value="ECO:0007669"/>
    <property type="project" value="TreeGrafter"/>
</dbReference>
<keyword evidence="1" id="KW-0175">Coiled coil</keyword>
<evidence type="ECO:0000313" key="4">
    <source>
        <dbReference type="Proteomes" id="UP000799770"/>
    </source>
</evidence>
<evidence type="ECO:0000256" key="2">
    <source>
        <dbReference type="SAM" id="MobiDB-lite"/>
    </source>
</evidence>
<feature type="compositionally biased region" description="Polar residues" evidence="2">
    <location>
        <begin position="405"/>
        <end position="421"/>
    </location>
</feature>
<feature type="region of interest" description="Disordered" evidence="2">
    <location>
        <begin position="239"/>
        <end position="389"/>
    </location>
</feature>
<feature type="compositionally biased region" description="Basic and acidic residues" evidence="2">
    <location>
        <begin position="1187"/>
        <end position="1201"/>
    </location>
</feature>
<dbReference type="GO" id="GO:0051015">
    <property type="term" value="F:actin filament binding"/>
    <property type="evidence" value="ECO:0007669"/>
    <property type="project" value="TreeGrafter"/>
</dbReference>
<feature type="compositionally biased region" description="Basic and acidic residues" evidence="2">
    <location>
        <begin position="1261"/>
        <end position="1274"/>
    </location>
</feature>
<feature type="compositionally biased region" description="Basic residues" evidence="2">
    <location>
        <begin position="181"/>
        <end position="190"/>
    </location>
</feature>
<feature type="region of interest" description="Disordered" evidence="2">
    <location>
        <begin position="1"/>
        <end position="135"/>
    </location>
</feature>
<evidence type="ECO:0000313" key="3">
    <source>
        <dbReference type="EMBL" id="KAF2117230.1"/>
    </source>
</evidence>
<proteinExistence type="predicted"/>
<feature type="compositionally biased region" description="Basic and acidic residues" evidence="2">
    <location>
        <begin position="1089"/>
        <end position="1101"/>
    </location>
</feature>
<accession>A0A6A5ZCL6</accession>
<feature type="compositionally biased region" description="Basic and acidic residues" evidence="2">
    <location>
        <begin position="1372"/>
        <end position="1383"/>
    </location>
</feature>
<dbReference type="EMBL" id="ML977319">
    <property type="protein sequence ID" value="KAF2117230.1"/>
    <property type="molecule type" value="Genomic_DNA"/>
</dbReference>
<feature type="compositionally biased region" description="Low complexity" evidence="2">
    <location>
        <begin position="355"/>
        <end position="366"/>
    </location>
</feature>
<feature type="compositionally biased region" description="Basic and acidic residues" evidence="2">
    <location>
        <begin position="943"/>
        <end position="958"/>
    </location>
</feature>
<feature type="compositionally biased region" description="Polar residues" evidence="2">
    <location>
        <begin position="1102"/>
        <end position="1115"/>
    </location>
</feature>
<feature type="region of interest" description="Disordered" evidence="2">
    <location>
        <begin position="1336"/>
        <end position="1600"/>
    </location>
</feature>
<dbReference type="PANTHER" id="PTHR45615">
    <property type="entry name" value="MYOSIN HEAVY CHAIN, NON-MUSCLE"/>
    <property type="match status" value="1"/>
</dbReference>